<comment type="caution">
    <text evidence="1">The sequence shown here is derived from an EMBL/GenBank/DDBJ whole genome shotgun (WGS) entry which is preliminary data.</text>
</comment>
<dbReference type="OrthoDB" id="3564120at2759"/>
<reference evidence="1" key="1">
    <citation type="submission" date="2020-10" db="EMBL/GenBank/DDBJ databases">
        <authorList>
            <person name="Kusch S."/>
        </authorList>
    </citation>
    <scope>NUCLEOTIDE SEQUENCE</scope>
    <source>
        <strain evidence="1">SwB9</strain>
    </source>
</reference>
<dbReference type="AlphaFoldDB" id="A0A8H2W3D6"/>
<accession>A0A8H2W3D6</accession>
<protein>
    <submittedName>
        <fullName evidence="1">2a02d9c9-a056-4a2b-bc14-f83e51db672b</fullName>
    </submittedName>
</protein>
<name>A0A8H2W3D6_9HELO</name>
<dbReference type="EMBL" id="CAJHIA010000036">
    <property type="protein sequence ID" value="CAD6452234.1"/>
    <property type="molecule type" value="Genomic_DNA"/>
</dbReference>
<proteinExistence type="predicted"/>
<evidence type="ECO:0000313" key="1">
    <source>
        <dbReference type="EMBL" id="CAD6452234.1"/>
    </source>
</evidence>
<keyword evidence="2" id="KW-1185">Reference proteome</keyword>
<organism evidence="1 2">
    <name type="scientific">Sclerotinia trifoliorum</name>
    <dbReference type="NCBI Taxonomy" id="28548"/>
    <lineage>
        <taxon>Eukaryota</taxon>
        <taxon>Fungi</taxon>
        <taxon>Dikarya</taxon>
        <taxon>Ascomycota</taxon>
        <taxon>Pezizomycotina</taxon>
        <taxon>Leotiomycetes</taxon>
        <taxon>Helotiales</taxon>
        <taxon>Sclerotiniaceae</taxon>
        <taxon>Sclerotinia</taxon>
    </lineage>
</organism>
<gene>
    <name evidence="1" type="ORF">SCLTRI_LOCUS9702</name>
</gene>
<sequence length="118" mass="13611">MGTPFGAKSDSMHPRERAAATIRETSHFHPLHREEIGRGMNSFESWHPYIAKHLEKRKADEDASKKTCEDLLKIERMKLEKKEEAVGEEAAREEAAKMEGDMTARTIEFTIQKRKEDV</sequence>
<evidence type="ECO:0000313" key="2">
    <source>
        <dbReference type="Proteomes" id="UP000624404"/>
    </source>
</evidence>
<dbReference type="Proteomes" id="UP000624404">
    <property type="component" value="Unassembled WGS sequence"/>
</dbReference>